<dbReference type="GO" id="GO:0016787">
    <property type="term" value="F:hydrolase activity"/>
    <property type="evidence" value="ECO:0007669"/>
    <property type="project" value="UniProtKB-KW"/>
</dbReference>
<sequence length="442" mass="49875">MDDKRTHSVNAFVPSMRAFPIRLEIRLEAMASDAGWARARPVDLWVINSSTMCRARITEVRYNFDDMSLDAELHADPRSHPVLLAAISKFGHINTERNTAEVRICIRLTRAETGTDPVFELLASENLFPHRDTPLPSLTRTILDSHYAGRPRDMRNIRPPPPSNIVLSLASQRIQLRDDQARAVTMGVERHPVLAIQAAFGTGKTVVGALLAARLAAPGRLVIATATTNVAVAQFTDTLLKLDNFRHLSILRFVADTSLQEGAPVTPVDLHTILHGLEARYSDSLTPQEHRRLRRYTRARRLIETMLFHPEQTVNLSEEDREKYRIAEMMNSETTERAIAILLRLQFPSILCITTSSLLNSTRRGGLFYDAFWHCRTIIADEASQIPEPVFLAIVTRFRSARHIYIGDVHQLQPHLRCPRTTLAARMAGRGTMDLLLSKEIH</sequence>
<dbReference type="Pfam" id="PF13086">
    <property type="entry name" value="AAA_11"/>
    <property type="match status" value="1"/>
</dbReference>
<dbReference type="Gene3D" id="3.40.50.300">
    <property type="entry name" value="P-loop containing nucleotide triphosphate hydrolases"/>
    <property type="match status" value="1"/>
</dbReference>
<keyword evidence="4" id="KW-0067">ATP-binding</keyword>
<protein>
    <submittedName>
        <fullName evidence="7">AAA_11 domain-containing protein</fullName>
    </submittedName>
</protein>
<keyword evidence="1" id="KW-0547">Nucleotide-binding</keyword>
<evidence type="ECO:0000313" key="6">
    <source>
        <dbReference type="Proteomes" id="UP000025227"/>
    </source>
</evidence>
<dbReference type="GO" id="GO:0043139">
    <property type="term" value="F:5'-3' DNA helicase activity"/>
    <property type="evidence" value="ECO:0007669"/>
    <property type="project" value="TreeGrafter"/>
</dbReference>
<evidence type="ECO:0000256" key="1">
    <source>
        <dbReference type="ARBA" id="ARBA00022741"/>
    </source>
</evidence>
<evidence type="ECO:0000256" key="3">
    <source>
        <dbReference type="ARBA" id="ARBA00022806"/>
    </source>
</evidence>
<evidence type="ECO:0000256" key="4">
    <source>
        <dbReference type="ARBA" id="ARBA00022840"/>
    </source>
</evidence>
<dbReference type="SUPFAM" id="SSF52540">
    <property type="entry name" value="P-loop containing nucleoside triphosphate hydrolases"/>
    <property type="match status" value="1"/>
</dbReference>
<dbReference type="PANTHER" id="PTHR43788">
    <property type="entry name" value="DNA2/NAM7 HELICASE FAMILY MEMBER"/>
    <property type="match status" value="1"/>
</dbReference>
<dbReference type="Proteomes" id="UP000025227">
    <property type="component" value="Unplaced"/>
</dbReference>
<evidence type="ECO:0000256" key="2">
    <source>
        <dbReference type="ARBA" id="ARBA00022801"/>
    </source>
</evidence>
<dbReference type="OrthoDB" id="5871526at2759"/>
<reference evidence="7" key="1">
    <citation type="submission" date="2020-12" db="UniProtKB">
        <authorList>
            <consortium name="WormBaseParasite"/>
        </authorList>
    </citation>
    <scope>IDENTIFICATION</scope>
    <source>
        <strain evidence="7">MHco3</strain>
    </source>
</reference>
<dbReference type="GO" id="GO:0005524">
    <property type="term" value="F:ATP binding"/>
    <property type="evidence" value="ECO:0007669"/>
    <property type="project" value="UniProtKB-KW"/>
</dbReference>
<organism evidence="6 7">
    <name type="scientific">Haemonchus contortus</name>
    <name type="common">Barber pole worm</name>
    <dbReference type="NCBI Taxonomy" id="6289"/>
    <lineage>
        <taxon>Eukaryota</taxon>
        <taxon>Metazoa</taxon>
        <taxon>Ecdysozoa</taxon>
        <taxon>Nematoda</taxon>
        <taxon>Chromadorea</taxon>
        <taxon>Rhabditida</taxon>
        <taxon>Rhabditina</taxon>
        <taxon>Rhabditomorpha</taxon>
        <taxon>Strongyloidea</taxon>
        <taxon>Trichostrongylidae</taxon>
        <taxon>Haemonchus</taxon>
    </lineage>
</organism>
<feature type="domain" description="DNA2/NAM7 helicase helicase" evidence="5">
    <location>
        <begin position="176"/>
        <end position="414"/>
    </location>
</feature>
<dbReference type="WBParaSite" id="HCON_00095600-00001">
    <property type="protein sequence ID" value="HCON_00095600-00001"/>
    <property type="gene ID" value="HCON_00095600"/>
</dbReference>
<proteinExistence type="predicted"/>
<dbReference type="AlphaFoldDB" id="A0A7I4YI28"/>
<keyword evidence="6" id="KW-1185">Reference proteome</keyword>
<keyword evidence="2" id="KW-0378">Hydrolase</keyword>
<dbReference type="InterPro" id="IPR041677">
    <property type="entry name" value="DNA2/NAM7_AAA_11"/>
</dbReference>
<name>A0A7I4YI28_HAECO</name>
<dbReference type="PANTHER" id="PTHR43788:SF16">
    <property type="entry name" value="HELICASE WITH ZINC FINGER 2"/>
    <property type="match status" value="1"/>
</dbReference>
<evidence type="ECO:0000313" key="7">
    <source>
        <dbReference type="WBParaSite" id="HCON_00095600-00001"/>
    </source>
</evidence>
<dbReference type="InterPro" id="IPR050534">
    <property type="entry name" value="Coronavir_polyprotein_1ab"/>
</dbReference>
<evidence type="ECO:0000259" key="5">
    <source>
        <dbReference type="Pfam" id="PF13086"/>
    </source>
</evidence>
<accession>A0A7I4YI28</accession>
<keyword evidence="3" id="KW-0347">Helicase</keyword>
<dbReference type="InterPro" id="IPR027417">
    <property type="entry name" value="P-loop_NTPase"/>
</dbReference>